<gene>
    <name evidence="2" type="ORF">DENIS_1164</name>
</gene>
<protein>
    <submittedName>
        <fullName evidence="2">Uncharacterized protein</fullName>
    </submittedName>
</protein>
<dbReference type="EMBL" id="BEXT01000001">
    <property type="protein sequence ID" value="GBC60213.1"/>
    <property type="molecule type" value="Genomic_DNA"/>
</dbReference>
<sequence length="285" mass="31701">MSVKNESLISEQVDNRLDDLFGTDAESQEGRVDNGERPDENSSPEDHAASAELDNRLDNFFGQKGTAGPDAESRNAVDLSVIEDSPIKNLKSVILSLEWEITDQVMQKLGEEILALEATCKSDKIMIAFLQLLGSLGKYIRKKRAEAHPDSIRLLHSVYESLEKVMLSDDMSDDARKKILVAQVNNYKKLKEEIVVAKTTKPSVEKAVSSPREATGASDAVMDETTGEKEESADDMGAVPYDTGRFPETSASHQEILRSMREIRETIQAEFSALRKEIRLLKEGR</sequence>
<feature type="region of interest" description="Disordered" evidence="1">
    <location>
        <begin position="205"/>
        <end position="252"/>
    </location>
</feature>
<accession>A0A401FTD2</accession>
<evidence type="ECO:0000256" key="1">
    <source>
        <dbReference type="SAM" id="MobiDB-lite"/>
    </source>
</evidence>
<dbReference type="RefSeq" id="WP_124327656.1">
    <property type="nucleotide sequence ID" value="NZ_BEXT01000001.1"/>
</dbReference>
<comment type="caution">
    <text evidence="2">The sequence shown here is derived from an EMBL/GenBank/DDBJ whole genome shotgun (WGS) entry which is preliminary data.</text>
</comment>
<dbReference type="Proteomes" id="UP000288096">
    <property type="component" value="Unassembled WGS sequence"/>
</dbReference>
<evidence type="ECO:0000313" key="2">
    <source>
        <dbReference type="EMBL" id="GBC60213.1"/>
    </source>
</evidence>
<evidence type="ECO:0000313" key="3">
    <source>
        <dbReference type="Proteomes" id="UP000288096"/>
    </source>
</evidence>
<feature type="region of interest" description="Disordered" evidence="1">
    <location>
        <begin position="1"/>
        <end position="54"/>
    </location>
</feature>
<reference evidence="3" key="1">
    <citation type="submission" date="2017-11" db="EMBL/GenBank/DDBJ databases">
        <authorList>
            <person name="Watanabe M."/>
            <person name="Kojima H."/>
        </authorList>
    </citation>
    <scope>NUCLEOTIDE SEQUENCE [LARGE SCALE GENOMIC DNA]</scope>
    <source>
        <strain evidence="3">Tokyo 01</strain>
    </source>
</reference>
<dbReference type="OrthoDB" id="5416106at2"/>
<feature type="compositionally biased region" description="Polar residues" evidence="1">
    <location>
        <begin position="1"/>
        <end position="12"/>
    </location>
</feature>
<proteinExistence type="predicted"/>
<organism evidence="2 3">
    <name type="scientific">Desulfonema ishimotonii</name>
    <dbReference type="NCBI Taxonomy" id="45657"/>
    <lineage>
        <taxon>Bacteria</taxon>
        <taxon>Pseudomonadati</taxon>
        <taxon>Thermodesulfobacteriota</taxon>
        <taxon>Desulfobacteria</taxon>
        <taxon>Desulfobacterales</taxon>
        <taxon>Desulfococcaceae</taxon>
        <taxon>Desulfonema</taxon>
    </lineage>
</organism>
<name>A0A401FTD2_9BACT</name>
<feature type="compositionally biased region" description="Basic and acidic residues" evidence="1">
    <location>
        <begin position="28"/>
        <end position="54"/>
    </location>
</feature>
<keyword evidence="3" id="KW-1185">Reference proteome</keyword>
<reference evidence="3" key="2">
    <citation type="submission" date="2019-01" db="EMBL/GenBank/DDBJ databases">
        <title>Genome sequence of Desulfonema ishimotonii strain Tokyo 01.</title>
        <authorList>
            <person name="Fukui M."/>
        </authorList>
    </citation>
    <scope>NUCLEOTIDE SEQUENCE [LARGE SCALE GENOMIC DNA]</scope>
    <source>
        <strain evidence="3">Tokyo 01</strain>
    </source>
</reference>
<dbReference type="AlphaFoldDB" id="A0A401FTD2"/>